<proteinExistence type="predicted"/>
<feature type="domain" description="N-acetyltransferase" evidence="1">
    <location>
        <begin position="9"/>
        <end position="149"/>
    </location>
</feature>
<protein>
    <submittedName>
        <fullName evidence="2">GNAT family N-acetyltransferase</fullName>
    </submittedName>
</protein>
<dbReference type="Gene3D" id="3.40.630.30">
    <property type="match status" value="1"/>
</dbReference>
<dbReference type="GO" id="GO:0004343">
    <property type="term" value="F:glucosamine 6-phosphate N-acetyltransferase activity"/>
    <property type="evidence" value="ECO:0007669"/>
    <property type="project" value="TreeGrafter"/>
</dbReference>
<evidence type="ECO:0000313" key="3">
    <source>
        <dbReference type="Proteomes" id="UP000664417"/>
    </source>
</evidence>
<organism evidence="2 3">
    <name type="scientific">Acanthopleuribacter pedis</name>
    <dbReference type="NCBI Taxonomy" id="442870"/>
    <lineage>
        <taxon>Bacteria</taxon>
        <taxon>Pseudomonadati</taxon>
        <taxon>Acidobacteriota</taxon>
        <taxon>Holophagae</taxon>
        <taxon>Acanthopleuribacterales</taxon>
        <taxon>Acanthopleuribacteraceae</taxon>
        <taxon>Acanthopleuribacter</taxon>
    </lineage>
</organism>
<dbReference type="PANTHER" id="PTHR13355:SF11">
    <property type="entry name" value="GLUCOSAMINE 6-PHOSPHATE N-ACETYLTRANSFERASE"/>
    <property type="match status" value="1"/>
</dbReference>
<sequence length="151" mass="17318">MTQPHPEFHLVRVTRPDYMVLAKELRHRIFVEEQEIPQALDHDGFDLHSMHVLVFADDEPVATGRWREEPETWADLSRIAVLKAYRGNGLGAMVVEALLAWAEEAGMQRAWLEPHAHLEAFYNGFGFERRGEGTEVAGHHLLRMERSLGPI</sequence>
<dbReference type="RefSeq" id="WP_207860221.1">
    <property type="nucleotide sequence ID" value="NZ_JAFREP010000016.1"/>
</dbReference>
<dbReference type="AlphaFoldDB" id="A0A8J7U451"/>
<dbReference type="InterPro" id="IPR039143">
    <property type="entry name" value="GNPNAT1-like"/>
</dbReference>
<dbReference type="InterPro" id="IPR000182">
    <property type="entry name" value="GNAT_dom"/>
</dbReference>
<dbReference type="SUPFAM" id="SSF55729">
    <property type="entry name" value="Acyl-CoA N-acyltransferases (Nat)"/>
    <property type="match status" value="1"/>
</dbReference>
<accession>A0A8J7U451</accession>
<dbReference type="Pfam" id="PF00583">
    <property type="entry name" value="Acetyltransf_1"/>
    <property type="match status" value="1"/>
</dbReference>
<evidence type="ECO:0000259" key="1">
    <source>
        <dbReference type="PROSITE" id="PS51186"/>
    </source>
</evidence>
<dbReference type="EMBL" id="JAFREP010000016">
    <property type="protein sequence ID" value="MBO1320267.1"/>
    <property type="molecule type" value="Genomic_DNA"/>
</dbReference>
<dbReference type="PANTHER" id="PTHR13355">
    <property type="entry name" value="GLUCOSAMINE 6-PHOSPHATE N-ACETYLTRANSFERASE"/>
    <property type="match status" value="1"/>
</dbReference>
<evidence type="ECO:0000313" key="2">
    <source>
        <dbReference type="EMBL" id="MBO1320267.1"/>
    </source>
</evidence>
<dbReference type="PROSITE" id="PS51186">
    <property type="entry name" value="GNAT"/>
    <property type="match status" value="1"/>
</dbReference>
<comment type="caution">
    <text evidence="2">The sequence shown here is derived from an EMBL/GenBank/DDBJ whole genome shotgun (WGS) entry which is preliminary data.</text>
</comment>
<name>A0A8J7U451_9BACT</name>
<reference evidence="2" key="1">
    <citation type="submission" date="2021-03" db="EMBL/GenBank/DDBJ databases">
        <authorList>
            <person name="Wang G."/>
        </authorList>
    </citation>
    <scope>NUCLEOTIDE SEQUENCE</scope>
    <source>
        <strain evidence="2">KCTC 12899</strain>
    </source>
</reference>
<gene>
    <name evidence="2" type="ORF">J3U88_17460</name>
</gene>
<dbReference type="Proteomes" id="UP000664417">
    <property type="component" value="Unassembled WGS sequence"/>
</dbReference>
<keyword evidence="3" id="KW-1185">Reference proteome</keyword>
<dbReference type="CDD" id="cd04301">
    <property type="entry name" value="NAT_SF"/>
    <property type="match status" value="1"/>
</dbReference>
<dbReference type="InterPro" id="IPR016181">
    <property type="entry name" value="Acyl_CoA_acyltransferase"/>
</dbReference>